<dbReference type="EMBL" id="LR796419">
    <property type="protein sequence ID" value="CAB4142670.1"/>
    <property type="molecule type" value="Genomic_DNA"/>
</dbReference>
<evidence type="ECO:0000313" key="3">
    <source>
        <dbReference type="EMBL" id="CAB4211875.1"/>
    </source>
</evidence>
<name>A0A6J5MC07_9CAUD</name>
<evidence type="ECO:0000259" key="1">
    <source>
        <dbReference type="Pfam" id="PF12705"/>
    </source>
</evidence>
<feature type="domain" description="PD-(D/E)XK endonuclease-like" evidence="1">
    <location>
        <begin position="11"/>
        <end position="238"/>
    </location>
</feature>
<dbReference type="Pfam" id="PF12705">
    <property type="entry name" value="PDDEXK_1"/>
    <property type="match status" value="1"/>
</dbReference>
<dbReference type="InterPro" id="IPR011604">
    <property type="entry name" value="PDDEXK-like_dom_sf"/>
</dbReference>
<dbReference type="InterPro" id="IPR038726">
    <property type="entry name" value="PDDEXK_AddAB-type"/>
</dbReference>
<reference evidence="2" key="1">
    <citation type="submission" date="2020-04" db="EMBL/GenBank/DDBJ databases">
        <authorList>
            <person name="Chiriac C."/>
            <person name="Salcher M."/>
            <person name="Ghai R."/>
            <person name="Kavagutti S V."/>
        </authorList>
    </citation>
    <scope>NUCLEOTIDE SEQUENCE</scope>
</reference>
<protein>
    <submittedName>
        <fullName evidence="2">PD-(D/E)XK nuclease superfamily</fullName>
    </submittedName>
</protein>
<accession>A0A6J5MC07</accession>
<organism evidence="2">
    <name type="scientific">uncultured Caudovirales phage</name>
    <dbReference type="NCBI Taxonomy" id="2100421"/>
    <lineage>
        <taxon>Viruses</taxon>
        <taxon>Duplodnaviria</taxon>
        <taxon>Heunggongvirae</taxon>
        <taxon>Uroviricota</taxon>
        <taxon>Caudoviricetes</taxon>
        <taxon>Peduoviridae</taxon>
        <taxon>Maltschvirus</taxon>
        <taxon>Maltschvirus maltsch</taxon>
    </lineage>
</organism>
<evidence type="ECO:0000313" key="2">
    <source>
        <dbReference type="EMBL" id="CAB4142670.1"/>
    </source>
</evidence>
<dbReference type="EMBL" id="LR797380">
    <property type="protein sequence ID" value="CAB4211875.1"/>
    <property type="molecule type" value="Genomic_DNA"/>
</dbReference>
<gene>
    <name evidence="3" type="ORF">UFOVP1414_38</name>
    <name evidence="2" type="ORF">UFOVP442_39</name>
</gene>
<proteinExistence type="predicted"/>
<dbReference type="Gene3D" id="3.90.320.10">
    <property type="match status" value="1"/>
</dbReference>
<sequence length="246" mass="28626">MPWNKPTQIKSWSYSRYSTYAQCPYKAKLLYIDKLPMTRNDAMIRGDAIHKLAEKFLKGELPRLPAELKNFAEDFKELKALRKKKPEMISIEETWAMRSDWSETVWDDWAGCWLRIKTDVSHLTEEDNAPVCVITDYKTGKFRPDDQTNYLEQLELYALGGLLKYKHLLGAGLVIKPRLVYIDAEVIFPRVKHEARHFTGADLVPLKKSWEKRVKPMLNDTKFAPKPSYLCKWCDFSAAKGGPCKY</sequence>